<evidence type="ECO:0000256" key="1">
    <source>
        <dbReference type="ARBA" id="ARBA00006484"/>
    </source>
</evidence>
<dbReference type="PRINTS" id="PR00080">
    <property type="entry name" value="SDRFAMILY"/>
</dbReference>
<dbReference type="PANTHER" id="PTHR42760">
    <property type="entry name" value="SHORT-CHAIN DEHYDROGENASES/REDUCTASES FAMILY MEMBER"/>
    <property type="match status" value="1"/>
</dbReference>
<keyword evidence="2" id="KW-0521">NADP</keyword>
<dbReference type="SUPFAM" id="SSF51735">
    <property type="entry name" value="NAD(P)-binding Rossmann-fold domains"/>
    <property type="match status" value="1"/>
</dbReference>
<dbReference type="GO" id="GO:0016616">
    <property type="term" value="F:oxidoreductase activity, acting on the CH-OH group of donors, NAD or NADP as acceptor"/>
    <property type="evidence" value="ECO:0007669"/>
    <property type="project" value="TreeGrafter"/>
</dbReference>
<proteinExistence type="inferred from homology"/>
<keyword evidence="3" id="KW-0560">Oxidoreductase</keyword>
<dbReference type="CDD" id="cd05233">
    <property type="entry name" value="SDR_c"/>
    <property type="match status" value="1"/>
</dbReference>
<protein>
    <submittedName>
        <fullName evidence="4">Uncharacterized protein</fullName>
    </submittedName>
</protein>
<dbReference type="AlphaFoldDB" id="A0A9W5YP31"/>
<evidence type="ECO:0000313" key="4">
    <source>
        <dbReference type="EMBL" id="GKZ20537.1"/>
    </source>
</evidence>
<dbReference type="PROSITE" id="PS00061">
    <property type="entry name" value="ADH_SHORT"/>
    <property type="match status" value="1"/>
</dbReference>
<evidence type="ECO:0000256" key="3">
    <source>
        <dbReference type="ARBA" id="ARBA00023002"/>
    </source>
</evidence>
<dbReference type="GO" id="GO:0006633">
    <property type="term" value="P:fatty acid biosynthetic process"/>
    <property type="evidence" value="ECO:0007669"/>
    <property type="project" value="TreeGrafter"/>
</dbReference>
<accession>A0A9W5YP31</accession>
<name>A0A9W5YP31_9EURO</name>
<dbReference type="FunFam" id="3.40.50.720:FF:000084">
    <property type="entry name" value="Short-chain dehydrogenase reductase"/>
    <property type="match status" value="1"/>
</dbReference>
<dbReference type="InterPro" id="IPR020904">
    <property type="entry name" value="Sc_DH/Rdtase_CS"/>
</dbReference>
<dbReference type="Pfam" id="PF13561">
    <property type="entry name" value="adh_short_C2"/>
    <property type="match status" value="1"/>
</dbReference>
<reference evidence="4" key="1">
    <citation type="submission" date="2022-07" db="EMBL/GenBank/DDBJ databases">
        <title>Taxonomy of Aspergillus series Nigri: significant species reduction supported by multi-species coalescent approaches.</title>
        <authorList>
            <person name="Bian C."/>
            <person name="Kusuya Y."/>
            <person name="Sklenar F."/>
            <person name="D'hooge E."/>
            <person name="Yaguchi T."/>
            <person name="Takahashi H."/>
            <person name="Hubka V."/>
        </authorList>
    </citation>
    <scope>NUCLEOTIDE SEQUENCE</scope>
    <source>
        <strain evidence="4">CBS 733.88</strain>
    </source>
</reference>
<sequence length="245" mass="25470">MAVSLKDRIIIITGAASGIGRAVAMKLDLLGAVLALCDIQEGSLHDTKNQLTATVHDAYRCDVSSSAACNAVAKAVHAKHGRIDGVFNCAGINPSNINLEDTDDAYIERIMGVNLIGTAYMSRACIPYLAPGSCIVNVASDRGLRGAAGMSLYCAAKFGIVGFTKSLALELGGRSIRVNAVAPGPIDTPTMLGNVMGGDFNTQAMQRIGLHRLGMPGEVANVVAFLFSDESSFVNGAVFEVHGGL</sequence>
<comment type="caution">
    <text evidence="4">The sequence shown here is derived from an EMBL/GenBank/DDBJ whole genome shotgun (WGS) entry which is preliminary data.</text>
</comment>
<gene>
    <name evidence="4" type="ORF">AbraCBS73388_006115</name>
</gene>
<evidence type="ECO:0000313" key="5">
    <source>
        <dbReference type="Proteomes" id="UP001143548"/>
    </source>
</evidence>
<evidence type="ECO:0000256" key="2">
    <source>
        <dbReference type="ARBA" id="ARBA00022857"/>
    </source>
</evidence>
<dbReference type="EMBL" id="BROQ01000030">
    <property type="protein sequence ID" value="GKZ20537.1"/>
    <property type="molecule type" value="Genomic_DNA"/>
</dbReference>
<dbReference type="InterPro" id="IPR002347">
    <property type="entry name" value="SDR_fam"/>
</dbReference>
<dbReference type="GO" id="GO:0044550">
    <property type="term" value="P:secondary metabolite biosynthetic process"/>
    <property type="evidence" value="ECO:0007669"/>
    <property type="project" value="UniProtKB-ARBA"/>
</dbReference>
<dbReference type="Proteomes" id="UP001143548">
    <property type="component" value="Unassembled WGS sequence"/>
</dbReference>
<dbReference type="PRINTS" id="PR00081">
    <property type="entry name" value="GDHRDH"/>
</dbReference>
<dbReference type="GO" id="GO:0048038">
    <property type="term" value="F:quinone binding"/>
    <property type="evidence" value="ECO:0007669"/>
    <property type="project" value="TreeGrafter"/>
</dbReference>
<comment type="similarity">
    <text evidence="1">Belongs to the short-chain dehydrogenases/reductases (SDR) family.</text>
</comment>
<dbReference type="InterPro" id="IPR036291">
    <property type="entry name" value="NAD(P)-bd_dom_sf"/>
</dbReference>
<dbReference type="Gene3D" id="3.40.50.720">
    <property type="entry name" value="NAD(P)-binding Rossmann-like Domain"/>
    <property type="match status" value="1"/>
</dbReference>
<organism evidence="4 5">
    <name type="scientific">Aspergillus brasiliensis</name>
    <dbReference type="NCBI Taxonomy" id="319629"/>
    <lineage>
        <taxon>Eukaryota</taxon>
        <taxon>Fungi</taxon>
        <taxon>Dikarya</taxon>
        <taxon>Ascomycota</taxon>
        <taxon>Pezizomycotina</taxon>
        <taxon>Eurotiomycetes</taxon>
        <taxon>Eurotiomycetidae</taxon>
        <taxon>Eurotiales</taxon>
        <taxon>Aspergillaceae</taxon>
        <taxon>Aspergillus</taxon>
        <taxon>Aspergillus subgen. Circumdati</taxon>
    </lineage>
</organism>
<dbReference type="PANTHER" id="PTHR42760:SF83">
    <property type="entry name" value="(3R)-3-HYDROXYACYL-COA DEHYDROGENASE"/>
    <property type="match status" value="1"/>
</dbReference>